<dbReference type="GO" id="GO:0051536">
    <property type="term" value="F:iron-sulfur cluster binding"/>
    <property type="evidence" value="ECO:0007669"/>
    <property type="project" value="UniProtKB-KW"/>
</dbReference>
<dbReference type="RefSeq" id="WP_021668530.1">
    <property type="nucleotide sequence ID" value="NZ_JRNR01000002.1"/>
</dbReference>
<dbReference type="GO" id="GO:0046872">
    <property type="term" value="F:metal ion binding"/>
    <property type="evidence" value="ECO:0007669"/>
    <property type="project" value="UniProtKB-KW"/>
</dbReference>
<protein>
    <submittedName>
        <fullName evidence="5">Ferredoxin</fullName>
    </submittedName>
</protein>
<feature type="domain" description="4Fe-4S ferredoxin-type" evidence="4">
    <location>
        <begin position="6"/>
        <end position="35"/>
    </location>
</feature>
<evidence type="ECO:0000256" key="2">
    <source>
        <dbReference type="ARBA" id="ARBA00023004"/>
    </source>
</evidence>
<reference evidence="5 6" key="1">
    <citation type="submission" date="2014-07" db="EMBL/GenBank/DDBJ databases">
        <authorList>
            <person name="McCorrison J."/>
            <person name="Sanka R."/>
            <person name="Torralba M."/>
            <person name="Gillis M."/>
            <person name="Haft D.H."/>
            <person name="Methe B."/>
            <person name="Sutton G."/>
            <person name="Nelson K.E."/>
        </authorList>
    </citation>
    <scope>NUCLEOTIDE SEQUENCE [LARGE SCALE GENOMIC DNA]</scope>
    <source>
        <strain evidence="5 6">DNF00882</strain>
    </source>
</reference>
<feature type="domain" description="4Fe-4S ferredoxin-type" evidence="4">
    <location>
        <begin position="41"/>
        <end position="73"/>
    </location>
</feature>
<evidence type="ECO:0000313" key="6">
    <source>
        <dbReference type="Proteomes" id="UP000029538"/>
    </source>
</evidence>
<comment type="caution">
    <text evidence="5">The sequence shown here is derived from an EMBL/GenBank/DDBJ whole genome shotgun (WGS) entry which is preliminary data.</text>
</comment>
<dbReference type="PROSITE" id="PS51379">
    <property type="entry name" value="4FE4S_FER_2"/>
    <property type="match status" value="2"/>
</dbReference>
<dbReference type="Gene3D" id="3.30.70.20">
    <property type="match status" value="1"/>
</dbReference>
<gene>
    <name evidence="5" type="ORF">HMPREF0654_00890</name>
</gene>
<proteinExistence type="predicted"/>
<dbReference type="Proteomes" id="UP000029538">
    <property type="component" value="Unassembled WGS sequence"/>
</dbReference>
<keyword evidence="3" id="KW-0411">Iron-sulfur</keyword>
<dbReference type="EMBL" id="JRNR01000002">
    <property type="protein sequence ID" value="KGF50668.1"/>
    <property type="molecule type" value="Genomic_DNA"/>
</dbReference>
<dbReference type="Gene3D" id="3.30.70.3270">
    <property type="match status" value="1"/>
</dbReference>
<dbReference type="SUPFAM" id="SSF54862">
    <property type="entry name" value="4Fe-4S ferredoxins"/>
    <property type="match status" value="1"/>
</dbReference>
<evidence type="ECO:0000256" key="3">
    <source>
        <dbReference type="ARBA" id="ARBA00023014"/>
    </source>
</evidence>
<keyword evidence="1" id="KW-0479">Metal-binding</keyword>
<keyword evidence="2" id="KW-0408">Iron</keyword>
<dbReference type="GeneID" id="91082233"/>
<dbReference type="PANTHER" id="PTHR43122">
    <property type="entry name" value="FERREDOXIN SUBUNIT OF PYRUVATE:FLAVODOXIN OXIDOREDUCTASE-RELATED"/>
    <property type="match status" value="1"/>
</dbReference>
<evidence type="ECO:0000313" key="5">
    <source>
        <dbReference type="EMBL" id="KGF50668.1"/>
    </source>
</evidence>
<dbReference type="Pfam" id="PF12838">
    <property type="entry name" value="Fer4_7"/>
    <property type="match status" value="1"/>
</dbReference>
<accession>A0A096AU93</accession>
<dbReference type="InterPro" id="IPR017896">
    <property type="entry name" value="4Fe4S_Fe-S-bd"/>
</dbReference>
<dbReference type="AlphaFoldDB" id="A0A096AU93"/>
<evidence type="ECO:0000259" key="4">
    <source>
        <dbReference type="PROSITE" id="PS51379"/>
    </source>
</evidence>
<dbReference type="PANTHER" id="PTHR43122:SF2">
    <property type="entry name" value="FERREDOXIN SUBUNIT OF PYRUVATE:FLAVODOXIN OXIDOREDUCTASE"/>
    <property type="match status" value="1"/>
</dbReference>
<sequence>MSKMKGAIVVNTDRCKGCQLCKVACPKNVIDIAQKKVNAHGYPFVEPANAELCIGCAACAMVCPDGCITVYRKKVEE</sequence>
<name>A0A096AU93_9BACT</name>
<organism evidence="5 6">
    <name type="scientific">Prevotella disiens DNF00882</name>
    <dbReference type="NCBI Taxonomy" id="1401075"/>
    <lineage>
        <taxon>Bacteria</taxon>
        <taxon>Pseudomonadati</taxon>
        <taxon>Bacteroidota</taxon>
        <taxon>Bacteroidia</taxon>
        <taxon>Bacteroidales</taxon>
        <taxon>Prevotellaceae</taxon>
        <taxon>Prevotella</taxon>
    </lineage>
</organism>
<dbReference type="InterPro" id="IPR017900">
    <property type="entry name" value="4Fe4S_Fe_S_CS"/>
</dbReference>
<evidence type="ECO:0000256" key="1">
    <source>
        <dbReference type="ARBA" id="ARBA00022723"/>
    </source>
</evidence>
<dbReference type="PROSITE" id="PS00198">
    <property type="entry name" value="4FE4S_FER_1"/>
    <property type="match status" value="1"/>
</dbReference>